<evidence type="ECO:0008006" key="14">
    <source>
        <dbReference type="Google" id="ProtNLM"/>
    </source>
</evidence>
<dbReference type="PROSITE" id="PS50044">
    <property type="entry name" value="SIGMA54_3"/>
    <property type="match status" value="1"/>
</dbReference>
<keyword evidence="7" id="KW-0238">DNA-binding</keyword>
<keyword evidence="4" id="KW-0548">Nucleotidyltransferase</keyword>
<dbReference type="AlphaFoldDB" id="A0A0P9EQ14"/>
<name>A0A0P9EQ14_9BACL</name>
<evidence type="ECO:0000256" key="1">
    <source>
        <dbReference type="ARBA" id="ARBA00008798"/>
    </source>
</evidence>
<dbReference type="RefSeq" id="WP_054967389.1">
    <property type="nucleotide sequence ID" value="NZ_LJCO01000008.1"/>
</dbReference>
<evidence type="ECO:0000256" key="6">
    <source>
        <dbReference type="ARBA" id="ARBA00023082"/>
    </source>
</evidence>
<comment type="similarity">
    <text evidence="1">Belongs to the sigma-54 factor family.</text>
</comment>
<dbReference type="PANTHER" id="PTHR32248:SF4">
    <property type="entry name" value="RNA POLYMERASE SIGMA-54 FACTOR"/>
    <property type="match status" value="1"/>
</dbReference>
<keyword evidence="5" id="KW-0805">Transcription regulation</keyword>
<keyword evidence="3" id="KW-0808">Transferase</keyword>
<dbReference type="Pfam" id="PF04552">
    <property type="entry name" value="Sigma54_DBD"/>
    <property type="match status" value="1"/>
</dbReference>
<gene>
    <name evidence="12" type="ORF">AN477_01425</name>
</gene>
<dbReference type="GO" id="GO:0016779">
    <property type="term" value="F:nucleotidyltransferase activity"/>
    <property type="evidence" value="ECO:0007669"/>
    <property type="project" value="UniProtKB-KW"/>
</dbReference>
<dbReference type="Pfam" id="PF04963">
    <property type="entry name" value="Sigma54_CBD"/>
    <property type="match status" value="1"/>
</dbReference>
<evidence type="ECO:0000256" key="8">
    <source>
        <dbReference type="ARBA" id="ARBA00023163"/>
    </source>
</evidence>
<dbReference type="PANTHER" id="PTHR32248">
    <property type="entry name" value="RNA POLYMERASE SIGMA-54 FACTOR"/>
    <property type="match status" value="1"/>
</dbReference>
<protein>
    <recommendedName>
        <fullName evidence="14">RNA polymerase sigma-54 factor</fullName>
    </recommendedName>
</protein>
<dbReference type="Proteomes" id="UP000050482">
    <property type="component" value="Unassembled WGS sequence"/>
</dbReference>
<feature type="compositionally biased region" description="Polar residues" evidence="9">
    <location>
        <begin position="98"/>
        <end position="115"/>
    </location>
</feature>
<evidence type="ECO:0000256" key="4">
    <source>
        <dbReference type="ARBA" id="ARBA00022695"/>
    </source>
</evidence>
<feature type="compositionally biased region" description="Polar residues" evidence="9">
    <location>
        <begin position="79"/>
        <end position="89"/>
    </location>
</feature>
<dbReference type="PIRSF" id="PIRSF000774">
    <property type="entry name" value="RpoN"/>
    <property type="match status" value="1"/>
</dbReference>
<evidence type="ECO:0000313" key="13">
    <source>
        <dbReference type="Proteomes" id="UP000050482"/>
    </source>
</evidence>
<evidence type="ECO:0000256" key="2">
    <source>
        <dbReference type="ARBA" id="ARBA00022478"/>
    </source>
</evidence>
<organism evidence="12 13">
    <name type="scientific">Alicyclobacillus ferrooxydans</name>
    <dbReference type="NCBI Taxonomy" id="471514"/>
    <lineage>
        <taxon>Bacteria</taxon>
        <taxon>Bacillati</taxon>
        <taxon>Bacillota</taxon>
        <taxon>Bacilli</taxon>
        <taxon>Bacillales</taxon>
        <taxon>Alicyclobacillaceae</taxon>
        <taxon>Alicyclobacillus</taxon>
    </lineage>
</organism>
<dbReference type="NCBIfam" id="TIGR02395">
    <property type="entry name" value="rpoN_sigma"/>
    <property type="match status" value="1"/>
</dbReference>
<dbReference type="Pfam" id="PF00309">
    <property type="entry name" value="Sigma54_AID"/>
    <property type="match status" value="1"/>
</dbReference>
<feature type="domain" description="RNA polymerase sigma factor 54 DNA-binding" evidence="10">
    <location>
        <begin position="340"/>
        <end position="496"/>
    </location>
</feature>
<dbReference type="InterPro" id="IPR007046">
    <property type="entry name" value="RNA_pol_sigma_54_core-bd"/>
</dbReference>
<keyword evidence="6" id="KW-0731">Sigma factor</keyword>
<dbReference type="Gene3D" id="1.10.10.60">
    <property type="entry name" value="Homeodomain-like"/>
    <property type="match status" value="1"/>
</dbReference>
<evidence type="ECO:0000256" key="5">
    <source>
        <dbReference type="ARBA" id="ARBA00023015"/>
    </source>
</evidence>
<dbReference type="PROSITE" id="PS00718">
    <property type="entry name" value="SIGMA54_2"/>
    <property type="match status" value="1"/>
</dbReference>
<dbReference type="Gene3D" id="1.10.10.1330">
    <property type="entry name" value="RNA polymerase sigma-54 factor, core-binding domain"/>
    <property type="match status" value="1"/>
</dbReference>
<dbReference type="GO" id="GO:0001216">
    <property type="term" value="F:DNA-binding transcription activator activity"/>
    <property type="evidence" value="ECO:0007669"/>
    <property type="project" value="InterPro"/>
</dbReference>
<proteinExistence type="inferred from homology"/>
<evidence type="ECO:0000256" key="7">
    <source>
        <dbReference type="ARBA" id="ARBA00023125"/>
    </source>
</evidence>
<dbReference type="InterPro" id="IPR007634">
    <property type="entry name" value="RNA_pol_sigma_54_DNA-bd"/>
</dbReference>
<evidence type="ECO:0000313" key="12">
    <source>
        <dbReference type="EMBL" id="KPV45609.1"/>
    </source>
</evidence>
<feature type="region of interest" description="Disordered" evidence="9">
    <location>
        <begin position="79"/>
        <end position="131"/>
    </location>
</feature>
<dbReference type="GO" id="GO:0000428">
    <property type="term" value="C:DNA-directed RNA polymerase complex"/>
    <property type="evidence" value="ECO:0007669"/>
    <property type="project" value="UniProtKB-KW"/>
</dbReference>
<dbReference type="EMBL" id="LJCO01000008">
    <property type="protein sequence ID" value="KPV45609.1"/>
    <property type="molecule type" value="Genomic_DNA"/>
</dbReference>
<feature type="domain" description="RNA polymerase sigma factor 54 core-binding" evidence="11">
    <location>
        <begin position="139"/>
        <end position="316"/>
    </location>
</feature>
<feature type="compositionally biased region" description="Low complexity" evidence="9">
    <location>
        <begin position="116"/>
        <end position="130"/>
    </location>
</feature>
<evidence type="ECO:0000259" key="10">
    <source>
        <dbReference type="Pfam" id="PF04552"/>
    </source>
</evidence>
<comment type="caution">
    <text evidence="12">The sequence shown here is derived from an EMBL/GenBank/DDBJ whole genome shotgun (WGS) entry which is preliminary data.</text>
</comment>
<keyword evidence="13" id="KW-1185">Reference proteome</keyword>
<dbReference type="PATRIC" id="fig|471514.4.peg.280"/>
<keyword evidence="2" id="KW-0240">DNA-directed RNA polymerase</keyword>
<accession>A0A0P9EQ14</accession>
<reference evidence="12 13" key="1">
    <citation type="submission" date="2015-09" db="EMBL/GenBank/DDBJ databases">
        <title>Draft genome sequence of Alicyclobacillus ferrooxydans DSM 22381.</title>
        <authorList>
            <person name="Hemp J."/>
        </authorList>
    </citation>
    <scope>NUCLEOTIDE SEQUENCE [LARGE SCALE GENOMIC DNA]</scope>
    <source>
        <strain evidence="12 13">TC-34</strain>
    </source>
</reference>
<dbReference type="PROSITE" id="PS00717">
    <property type="entry name" value="SIGMA54_1"/>
    <property type="match status" value="1"/>
</dbReference>
<dbReference type="OrthoDB" id="9814402at2"/>
<dbReference type="PRINTS" id="PR00045">
    <property type="entry name" value="SIGMA54FCT"/>
</dbReference>
<evidence type="ECO:0000256" key="3">
    <source>
        <dbReference type="ARBA" id="ARBA00022679"/>
    </source>
</evidence>
<dbReference type="InterPro" id="IPR000394">
    <property type="entry name" value="RNA_pol_sigma_54"/>
</dbReference>
<evidence type="ECO:0000259" key="11">
    <source>
        <dbReference type="Pfam" id="PF04963"/>
    </source>
</evidence>
<keyword evidence="8" id="KW-0804">Transcription</keyword>
<dbReference type="GO" id="GO:0006352">
    <property type="term" value="P:DNA-templated transcription initiation"/>
    <property type="evidence" value="ECO:0007669"/>
    <property type="project" value="InterPro"/>
</dbReference>
<dbReference type="STRING" id="471514.AN477_01425"/>
<dbReference type="GO" id="GO:0016987">
    <property type="term" value="F:sigma factor activity"/>
    <property type="evidence" value="ECO:0007669"/>
    <property type="project" value="UniProtKB-KW"/>
</dbReference>
<evidence type="ECO:0000256" key="9">
    <source>
        <dbReference type="SAM" id="MobiDB-lite"/>
    </source>
</evidence>
<dbReference type="InterPro" id="IPR038709">
    <property type="entry name" value="RpoN_core-bd_sf"/>
</dbReference>
<sequence>MVVKVHGYQSISVTYKNGVFAVDMTFHMNQEQSQKLVMTTQMREALSVLEMSHEELRQYVSDRAEKNVFLEVQPDAVSQNSTNSLSAPSTVHADREANGSQLREVTPSWSSNSFTSRGVSSGRAATSSAGAGAGAGYPLENMLSASWTLIDDIKQQLLFLDTHPVLRDAARRLSEDLDENGYLGAYSPELKLRLQLDETEWESAVACIQQCEPAGVGARSLRECLLLQLHLVPLEVQSVVEQMITHHLEDVANGRLSQIARRLKVTTDEVLTALEAIRRLNPRPGSEYGHFVPHHIRPDLSLVHTESGFVVVVADASGEVSWQDTHYQRLMRQADFEVRQYLGEQWREARWIRHCLVQRTLTLQRIGEAIITLQPEFLLNGFEYLRPMRLRDIADLMDVHESTVSRAIRHKTMATPIGIVELRQLFTATIHTGGGDVSAASVKHMIKDWIKAEPGDAPLTDAAIAARLTDTGVRVSRRTVAKYREAMGIPGSLSRRTHTLP</sequence>
<dbReference type="GO" id="GO:0003677">
    <property type="term" value="F:DNA binding"/>
    <property type="evidence" value="ECO:0007669"/>
    <property type="project" value="UniProtKB-KW"/>
</dbReference>